<reference evidence="1 2" key="1">
    <citation type="submission" date="2018-10" db="EMBL/GenBank/DDBJ databases">
        <title>Comamonadaceae CDC group NO-1 genome sequencing and assembly.</title>
        <authorList>
            <person name="Bernier A.-M."/>
            <person name="Bernard K."/>
        </authorList>
    </citation>
    <scope>NUCLEOTIDE SEQUENCE [LARGE SCALE GENOMIC DNA]</scope>
    <source>
        <strain evidence="1 2">NML161473</strain>
    </source>
</reference>
<organism evidence="1 2">
    <name type="scientific">Allofranklinella schreckenbergeri</name>
    <dbReference type="NCBI Taxonomy" id="1076744"/>
    <lineage>
        <taxon>Bacteria</taxon>
        <taxon>Pseudomonadati</taxon>
        <taxon>Pseudomonadota</taxon>
        <taxon>Betaproteobacteria</taxon>
        <taxon>Burkholderiales</taxon>
        <taxon>Comamonadaceae</taxon>
        <taxon>Allofranklinella</taxon>
    </lineage>
</organism>
<protein>
    <submittedName>
        <fullName evidence="1">Uncharacterized protein</fullName>
    </submittedName>
</protein>
<dbReference type="AlphaFoldDB" id="A0A3M6Q0A7"/>
<accession>A0A3M6Q0A7</accession>
<evidence type="ECO:0000313" key="1">
    <source>
        <dbReference type="EMBL" id="RMW96699.1"/>
    </source>
</evidence>
<evidence type="ECO:0000313" key="2">
    <source>
        <dbReference type="Proteomes" id="UP000267035"/>
    </source>
</evidence>
<gene>
    <name evidence="1" type="ORF">EBQ25_10910</name>
</gene>
<name>A0A3M6Q0A7_9BURK</name>
<comment type="caution">
    <text evidence="1">The sequence shown here is derived from an EMBL/GenBank/DDBJ whole genome shotgun (WGS) entry which is preliminary data.</text>
</comment>
<proteinExistence type="predicted"/>
<dbReference type="EMBL" id="RDQL01000019">
    <property type="protein sequence ID" value="RMW96699.1"/>
    <property type="molecule type" value="Genomic_DNA"/>
</dbReference>
<sequence length="102" mass="11091">MLLQPAAAVQQWRKPRLFSAHGPIPERPVRLSTSALCTLAHSGVALLSLRLPGALLAFIAAHYVQFFQEKSPTASPCTRGPTSHNACAHRRFHRPSACCCTC</sequence>
<keyword evidence="2" id="KW-1185">Reference proteome</keyword>
<dbReference type="Proteomes" id="UP000267035">
    <property type="component" value="Unassembled WGS sequence"/>
</dbReference>